<dbReference type="Pfam" id="PF13177">
    <property type="entry name" value="DNA_pol3_delta2"/>
    <property type="match status" value="1"/>
</dbReference>
<dbReference type="SUPFAM" id="SSF52540">
    <property type="entry name" value="P-loop containing nucleoside triphosphate hydrolases"/>
    <property type="match status" value="1"/>
</dbReference>
<sequence>MAAEIRFKKDFERLLKNDRLHHAYILFGRAKKSHEDFINWLCLALEGGSDGEFFLDAKFIDAKKSGGIDSMKEAISFLWKKPVKSLKRTLFVSSADNLTLEAQQAILKISEEPPPHGLIFLSVPDPESLIGPLVSRFQKLYFGDVYLDFDDLPESVRNNVKNFFKLSVTKEKTELLKSIVEAGEPDFSDFVYGVVLMLRRDIIHNAPILKELARRIGFINRFNTNRRLQLEAALLSKLQ</sequence>
<comment type="caution">
    <text evidence="1">The sequence shown here is derived from an EMBL/GenBank/DDBJ whole genome shotgun (WGS) entry which is preliminary data.</text>
</comment>
<dbReference type="AlphaFoldDB" id="A0A2H0US24"/>
<evidence type="ECO:0008006" key="3">
    <source>
        <dbReference type="Google" id="ProtNLM"/>
    </source>
</evidence>
<name>A0A2H0US24_9BACT</name>
<dbReference type="Proteomes" id="UP000231157">
    <property type="component" value="Unassembled WGS sequence"/>
</dbReference>
<organism evidence="1 2">
    <name type="scientific">Candidatus Harrisonbacteria bacterium CG10_big_fil_rev_8_21_14_0_10_40_38</name>
    <dbReference type="NCBI Taxonomy" id="1974583"/>
    <lineage>
        <taxon>Bacteria</taxon>
        <taxon>Candidatus Harrisoniibacteriota</taxon>
    </lineage>
</organism>
<protein>
    <recommendedName>
        <fullName evidence="3">DNA polymerase III subunit delta</fullName>
    </recommendedName>
</protein>
<reference evidence="2" key="1">
    <citation type="submission" date="2017-09" db="EMBL/GenBank/DDBJ databases">
        <title>Depth-based differentiation of microbial function through sediment-hosted aquifers and enrichment of novel symbionts in the deep terrestrial subsurface.</title>
        <authorList>
            <person name="Probst A.J."/>
            <person name="Ladd B."/>
            <person name="Jarett J.K."/>
            <person name="Geller-Mcgrath D.E."/>
            <person name="Sieber C.M.K."/>
            <person name="Emerson J.B."/>
            <person name="Anantharaman K."/>
            <person name="Thomas B.C."/>
            <person name="Malmstrom R."/>
            <person name="Stieglmeier M."/>
            <person name="Klingl A."/>
            <person name="Woyke T."/>
            <person name="Ryan C.M."/>
            <person name="Banfield J.F."/>
        </authorList>
    </citation>
    <scope>NUCLEOTIDE SEQUENCE [LARGE SCALE GENOMIC DNA]</scope>
</reference>
<dbReference type="InterPro" id="IPR027417">
    <property type="entry name" value="P-loop_NTPase"/>
</dbReference>
<dbReference type="Gene3D" id="3.40.50.300">
    <property type="entry name" value="P-loop containing nucleotide triphosphate hydrolases"/>
    <property type="match status" value="1"/>
</dbReference>
<dbReference type="EMBL" id="PFAZ01000002">
    <property type="protein sequence ID" value="PIR89209.1"/>
    <property type="molecule type" value="Genomic_DNA"/>
</dbReference>
<evidence type="ECO:0000313" key="2">
    <source>
        <dbReference type="Proteomes" id="UP000231157"/>
    </source>
</evidence>
<evidence type="ECO:0000313" key="1">
    <source>
        <dbReference type="EMBL" id="PIR89209.1"/>
    </source>
</evidence>
<accession>A0A2H0US24</accession>
<gene>
    <name evidence="1" type="ORF">COU07_01975</name>
</gene>
<proteinExistence type="predicted"/>